<accession>A0A813K1R5</accession>
<keyword evidence="1" id="KW-0479">Metal-binding</keyword>
<evidence type="ECO:0000313" key="6">
    <source>
        <dbReference type="EMBL" id="CAE8690179.1"/>
    </source>
</evidence>
<evidence type="ECO:0000313" key="5">
    <source>
        <dbReference type="EMBL" id="CAE8625583.1"/>
    </source>
</evidence>
<dbReference type="PROSITE" id="PS50089">
    <property type="entry name" value="ZF_RING_2"/>
    <property type="match status" value="1"/>
</dbReference>
<dbReference type="Gene3D" id="3.30.70.330">
    <property type="match status" value="1"/>
</dbReference>
<evidence type="ECO:0008006" key="9">
    <source>
        <dbReference type="Google" id="ProtNLM"/>
    </source>
</evidence>
<dbReference type="SUPFAM" id="SSF57850">
    <property type="entry name" value="RING/U-box"/>
    <property type="match status" value="1"/>
</dbReference>
<keyword evidence="2" id="KW-0694">RNA-binding</keyword>
<dbReference type="InterPro" id="IPR012677">
    <property type="entry name" value="Nucleotide-bd_a/b_plait_sf"/>
</dbReference>
<feature type="domain" description="RRM" evidence="4">
    <location>
        <begin position="353"/>
        <end position="434"/>
    </location>
</feature>
<feature type="domain" description="RING-type" evidence="3">
    <location>
        <begin position="24"/>
        <end position="64"/>
    </location>
</feature>
<dbReference type="AlphaFoldDB" id="A0A813K1R5"/>
<dbReference type="GO" id="GO:0003723">
    <property type="term" value="F:RNA binding"/>
    <property type="evidence" value="ECO:0007669"/>
    <property type="project" value="UniProtKB-UniRule"/>
</dbReference>
<dbReference type="SUPFAM" id="SSF54928">
    <property type="entry name" value="RNA-binding domain, RBD"/>
    <property type="match status" value="1"/>
</dbReference>
<dbReference type="InterPro" id="IPR001841">
    <property type="entry name" value="Znf_RING"/>
</dbReference>
<dbReference type="Gene3D" id="3.30.40.10">
    <property type="entry name" value="Zinc/RING finger domain, C3HC4 (zinc finger)"/>
    <property type="match status" value="1"/>
</dbReference>
<evidence type="ECO:0000259" key="3">
    <source>
        <dbReference type="PROSITE" id="PS50089"/>
    </source>
</evidence>
<dbReference type="EMBL" id="CAJNNV010028728">
    <property type="protein sequence ID" value="CAE8625583.1"/>
    <property type="molecule type" value="Genomic_DNA"/>
</dbReference>
<evidence type="ECO:0000313" key="8">
    <source>
        <dbReference type="Proteomes" id="UP000654075"/>
    </source>
</evidence>
<protein>
    <recommendedName>
        <fullName evidence="9">RRM domain-containing protein</fullName>
    </recommendedName>
</protein>
<dbReference type="OrthoDB" id="4788989at2759"/>
<dbReference type="Proteomes" id="UP000654075">
    <property type="component" value="Unassembled WGS sequence"/>
</dbReference>
<dbReference type="Pfam" id="PF00076">
    <property type="entry name" value="RRM_1"/>
    <property type="match status" value="1"/>
</dbReference>
<dbReference type="PROSITE" id="PS50102">
    <property type="entry name" value="RRM"/>
    <property type="match status" value="1"/>
</dbReference>
<dbReference type="PANTHER" id="PTHR10315:SF117">
    <property type="entry name" value="RING-TYPE E3 UBIQUITIN TRANSFERASE"/>
    <property type="match status" value="1"/>
</dbReference>
<dbReference type="Proteomes" id="UP000626109">
    <property type="component" value="Unassembled WGS sequence"/>
</dbReference>
<name>A0A813K1R5_POLGL</name>
<evidence type="ECO:0000256" key="2">
    <source>
        <dbReference type="PROSITE-ProRule" id="PRU00176"/>
    </source>
</evidence>
<dbReference type="InterPro" id="IPR013083">
    <property type="entry name" value="Znf_RING/FYVE/PHD"/>
</dbReference>
<organism evidence="6 7">
    <name type="scientific">Polarella glacialis</name>
    <name type="common">Dinoflagellate</name>
    <dbReference type="NCBI Taxonomy" id="89957"/>
    <lineage>
        <taxon>Eukaryota</taxon>
        <taxon>Sar</taxon>
        <taxon>Alveolata</taxon>
        <taxon>Dinophyceae</taxon>
        <taxon>Suessiales</taxon>
        <taxon>Suessiaceae</taxon>
        <taxon>Polarella</taxon>
    </lineage>
</organism>
<dbReference type="InterPro" id="IPR052088">
    <property type="entry name" value="E3_ubiquitin-ligase_SINA"/>
</dbReference>
<dbReference type="GO" id="GO:0005737">
    <property type="term" value="C:cytoplasm"/>
    <property type="evidence" value="ECO:0007669"/>
    <property type="project" value="TreeGrafter"/>
</dbReference>
<keyword evidence="1" id="KW-0862">Zinc</keyword>
<evidence type="ECO:0000313" key="7">
    <source>
        <dbReference type="Proteomes" id="UP000626109"/>
    </source>
</evidence>
<keyword evidence="8" id="KW-1185">Reference proteome</keyword>
<keyword evidence="1" id="KW-0863">Zinc-finger</keyword>
<dbReference type="GO" id="GO:0008270">
    <property type="term" value="F:zinc ion binding"/>
    <property type="evidence" value="ECO:0007669"/>
    <property type="project" value="UniProtKB-KW"/>
</dbReference>
<dbReference type="EMBL" id="CAJNNW010027212">
    <property type="protein sequence ID" value="CAE8690179.1"/>
    <property type="molecule type" value="Genomic_DNA"/>
</dbReference>
<dbReference type="PANTHER" id="PTHR10315">
    <property type="entry name" value="E3 UBIQUITIN PROTEIN LIGASE SIAH"/>
    <property type="match status" value="1"/>
</dbReference>
<dbReference type="InterPro" id="IPR035979">
    <property type="entry name" value="RBD_domain_sf"/>
</dbReference>
<evidence type="ECO:0000259" key="4">
    <source>
        <dbReference type="PROSITE" id="PS50102"/>
    </source>
</evidence>
<comment type="caution">
    <text evidence="6">The sequence shown here is derived from an EMBL/GenBank/DDBJ whole genome shotgun (WGS) entry which is preliminary data.</text>
</comment>
<reference evidence="6" key="1">
    <citation type="submission" date="2021-02" db="EMBL/GenBank/DDBJ databases">
        <authorList>
            <person name="Dougan E. K."/>
            <person name="Rhodes N."/>
            <person name="Thang M."/>
            <person name="Chan C."/>
        </authorList>
    </citation>
    <scope>NUCLEOTIDE SEQUENCE</scope>
</reference>
<dbReference type="SMART" id="SM00360">
    <property type="entry name" value="RRM"/>
    <property type="match status" value="1"/>
</dbReference>
<dbReference type="InterPro" id="IPR000504">
    <property type="entry name" value="RRM_dom"/>
</dbReference>
<proteinExistence type="predicted"/>
<dbReference type="GO" id="GO:0061630">
    <property type="term" value="F:ubiquitin protein ligase activity"/>
    <property type="evidence" value="ECO:0007669"/>
    <property type="project" value="TreeGrafter"/>
</dbReference>
<dbReference type="CDD" id="cd00590">
    <property type="entry name" value="RRM_SF"/>
    <property type="match status" value="1"/>
</dbReference>
<sequence>MAGYDMSPARKRPRLDALREHAACAVCFEPACRPHVMAFQCSKGHAICEVCYGQLQQAFCPLCRVALDRALPIRNLAVERILEMVEPEIACPGKVLGCGFVGSSAEISLHERGCTAALTEQRFGLFDAQKGLLEARCDKLELQLSCHSGGHDAHARRVRELCMLWMLDPLPGFEVRLRPKKEVFCCDLWFRIPASKGAMLDIDFAFTVFGELVYDQVSAPLRALGLHELRDCHWSPRCEHLLQTIGTAAGTEGATFQEIALSLQAFLVSKDPHDPNLATPNNCTRYQQRLLACALDAKQQQAAPALPAGFLTPKQVVSSCRASLFAASAGSEEHYFKAGATFQIPIGSRDVSRKMIVTNLSYSATEQELRTWCGRFGAVSDVFIETTGRRGKMRRTGQAAVTFTSHASAVRAQQTSSGKLHGRDFDIFFEGSQN</sequence>
<evidence type="ECO:0000256" key="1">
    <source>
        <dbReference type="PROSITE-ProRule" id="PRU00175"/>
    </source>
</evidence>
<gene>
    <name evidence="5" type="ORF">PGLA1383_LOCUS42573</name>
    <name evidence="6" type="ORF">PGLA2088_LOCUS26833</name>
</gene>